<dbReference type="InterPro" id="IPR052897">
    <property type="entry name" value="Sec-Metab_Biosynth_Hydrolase"/>
</dbReference>
<accession>A0A4R7TCS8</accession>
<dbReference type="GO" id="GO:0016787">
    <property type="term" value="F:hydrolase activity"/>
    <property type="evidence" value="ECO:0007669"/>
    <property type="project" value="UniProtKB-KW"/>
</dbReference>
<name>A0A4R7TCS8_9ACTN</name>
<dbReference type="Proteomes" id="UP000295151">
    <property type="component" value="Unassembled WGS sequence"/>
</dbReference>
<evidence type="ECO:0000259" key="1">
    <source>
        <dbReference type="Pfam" id="PF12697"/>
    </source>
</evidence>
<dbReference type="SUPFAM" id="SSF53474">
    <property type="entry name" value="alpha/beta-Hydrolases"/>
    <property type="match status" value="1"/>
</dbReference>
<feature type="domain" description="AB hydrolase-1" evidence="1">
    <location>
        <begin position="4"/>
        <end position="204"/>
    </location>
</feature>
<evidence type="ECO:0000313" key="3">
    <source>
        <dbReference type="Proteomes" id="UP000295151"/>
    </source>
</evidence>
<dbReference type="OrthoDB" id="9773549at2"/>
<dbReference type="Pfam" id="PF12697">
    <property type="entry name" value="Abhydrolase_6"/>
    <property type="match status" value="1"/>
</dbReference>
<reference evidence="2 3" key="1">
    <citation type="submission" date="2019-03" db="EMBL/GenBank/DDBJ databases">
        <title>Genomic Encyclopedia of Type Strains, Phase III (KMG-III): the genomes of soil and plant-associated and newly described type strains.</title>
        <authorList>
            <person name="Whitman W."/>
        </authorList>
    </citation>
    <scope>NUCLEOTIDE SEQUENCE [LARGE SCALE GENOMIC DNA]</scope>
    <source>
        <strain evidence="2 3">VKM Ac-2575</strain>
    </source>
</reference>
<dbReference type="RefSeq" id="WP_133979918.1">
    <property type="nucleotide sequence ID" value="NZ_SOCE01000001.1"/>
</dbReference>
<keyword evidence="2" id="KW-0378">Hydrolase</keyword>
<dbReference type="PANTHER" id="PTHR37017:SF11">
    <property type="entry name" value="ESTERASE_LIPASE_THIOESTERASE DOMAIN-CONTAINING PROTEIN"/>
    <property type="match status" value="1"/>
</dbReference>
<dbReference type="Gene3D" id="3.40.50.1820">
    <property type="entry name" value="alpha/beta hydrolase"/>
    <property type="match status" value="1"/>
</dbReference>
<dbReference type="InterPro" id="IPR029058">
    <property type="entry name" value="AB_hydrolase_fold"/>
</dbReference>
<protein>
    <submittedName>
        <fullName evidence="2">Alpha/beta hydrolase family protein</fullName>
    </submittedName>
</protein>
<dbReference type="AlphaFoldDB" id="A0A4R7TCS8"/>
<dbReference type="InterPro" id="IPR000073">
    <property type="entry name" value="AB_hydrolase_1"/>
</dbReference>
<proteinExistence type="predicted"/>
<keyword evidence="3" id="KW-1185">Reference proteome</keyword>
<comment type="caution">
    <text evidence="2">The sequence shown here is derived from an EMBL/GenBank/DDBJ whole genome shotgun (WGS) entry which is preliminary data.</text>
</comment>
<gene>
    <name evidence="2" type="ORF">EV138_3501</name>
</gene>
<sequence length="218" mass="24039">MTYVLIPGAGCTPWHWHPLTAELEARGHEVIAVDLPCDDESAGLASYCEAVVTAVGRRTELVVVAHSLGGFTAPAVCERLPVELMVFVAGMIPLPGEAVSDYWGHTDYKWDGDPESDYFFQDLPAELAVEARRRLRAQAGRPMDDPALFERWPEVPTRAVIATDDLLFPADYLRALTVDRLGFAPAELPGGHFPMLGHAGELAELLETYRREVQGREK</sequence>
<dbReference type="EMBL" id="SOCE01000001">
    <property type="protein sequence ID" value="TDU89920.1"/>
    <property type="molecule type" value="Genomic_DNA"/>
</dbReference>
<dbReference type="PANTHER" id="PTHR37017">
    <property type="entry name" value="AB HYDROLASE-1 DOMAIN-CONTAINING PROTEIN-RELATED"/>
    <property type="match status" value="1"/>
</dbReference>
<evidence type="ECO:0000313" key="2">
    <source>
        <dbReference type="EMBL" id="TDU89920.1"/>
    </source>
</evidence>
<organism evidence="2 3">
    <name type="scientific">Kribbella voronezhensis</name>
    <dbReference type="NCBI Taxonomy" id="2512212"/>
    <lineage>
        <taxon>Bacteria</taxon>
        <taxon>Bacillati</taxon>
        <taxon>Actinomycetota</taxon>
        <taxon>Actinomycetes</taxon>
        <taxon>Propionibacteriales</taxon>
        <taxon>Kribbellaceae</taxon>
        <taxon>Kribbella</taxon>
    </lineage>
</organism>